<name>A0A9Q1FLL9_SYNKA</name>
<dbReference type="InterPro" id="IPR005828">
    <property type="entry name" value="MFS_sugar_transport-like"/>
</dbReference>
<feature type="domain" description="Major facilitator superfamily (MFS) profile" evidence="6">
    <location>
        <begin position="1"/>
        <end position="225"/>
    </location>
</feature>
<evidence type="ECO:0000259" key="6">
    <source>
        <dbReference type="PROSITE" id="PS50850"/>
    </source>
</evidence>
<evidence type="ECO:0000313" key="7">
    <source>
        <dbReference type="EMBL" id="KAJ8361210.1"/>
    </source>
</evidence>
<dbReference type="InterPro" id="IPR045263">
    <property type="entry name" value="GLUT"/>
</dbReference>
<evidence type="ECO:0000256" key="1">
    <source>
        <dbReference type="ARBA" id="ARBA00004141"/>
    </source>
</evidence>
<keyword evidence="8" id="KW-1185">Reference proteome</keyword>
<organism evidence="7 8">
    <name type="scientific">Synaphobranchus kaupii</name>
    <name type="common">Kaup's arrowtooth eel</name>
    <dbReference type="NCBI Taxonomy" id="118154"/>
    <lineage>
        <taxon>Eukaryota</taxon>
        <taxon>Metazoa</taxon>
        <taxon>Chordata</taxon>
        <taxon>Craniata</taxon>
        <taxon>Vertebrata</taxon>
        <taxon>Euteleostomi</taxon>
        <taxon>Actinopterygii</taxon>
        <taxon>Neopterygii</taxon>
        <taxon>Teleostei</taxon>
        <taxon>Anguilliformes</taxon>
        <taxon>Synaphobranchidae</taxon>
        <taxon>Synaphobranchus</taxon>
    </lineage>
</organism>
<feature type="transmembrane region" description="Helical" evidence="5">
    <location>
        <begin position="155"/>
        <end position="175"/>
    </location>
</feature>
<evidence type="ECO:0000256" key="4">
    <source>
        <dbReference type="ARBA" id="ARBA00023136"/>
    </source>
</evidence>
<dbReference type="PROSITE" id="PS50850">
    <property type="entry name" value="MFS"/>
    <property type="match status" value="1"/>
</dbReference>
<dbReference type="AlphaFoldDB" id="A0A9Q1FLL9"/>
<dbReference type="InterPro" id="IPR036259">
    <property type="entry name" value="MFS_trans_sf"/>
</dbReference>
<comment type="caution">
    <text evidence="7">The sequence shown here is derived from an EMBL/GenBank/DDBJ whole genome shotgun (WGS) entry which is preliminary data.</text>
</comment>
<dbReference type="GO" id="GO:0005886">
    <property type="term" value="C:plasma membrane"/>
    <property type="evidence" value="ECO:0007669"/>
    <property type="project" value="TreeGrafter"/>
</dbReference>
<reference evidence="7" key="1">
    <citation type="journal article" date="2023" name="Science">
        <title>Genome structures resolve the early diversification of teleost fishes.</title>
        <authorList>
            <person name="Parey E."/>
            <person name="Louis A."/>
            <person name="Montfort J."/>
            <person name="Bouchez O."/>
            <person name="Roques C."/>
            <person name="Iampietro C."/>
            <person name="Lluch J."/>
            <person name="Castinel A."/>
            <person name="Donnadieu C."/>
            <person name="Desvignes T."/>
            <person name="Floi Bucao C."/>
            <person name="Jouanno E."/>
            <person name="Wen M."/>
            <person name="Mejri S."/>
            <person name="Dirks R."/>
            <person name="Jansen H."/>
            <person name="Henkel C."/>
            <person name="Chen W.J."/>
            <person name="Zahm M."/>
            <person name="Cabau C."/>
            <person name="Klopp C."/>
            <person name="Thompson A.W."/>
            <person name="Robinson-Rechavi M."/>
            <person name="Braasch I."/>
            <person name="Lecointre G."/>
            <person name="Bobe J."/>
            <person name="Postlethwait J.H."/>
            <person name="Berthelot C."/>
            <person name="Roest Crollius H."/>
            <person name="Guiguen Y."/>
        </authorList>
    </citation>
    <scope>NUCLEOTIDE SEQUENCE</scope>
    <source>
        <strain evidence="7">WJC10195</strain>
    </source>
</reference>
<dbReference type="GO" id="GO:0070837">
    <property type="term" value="P:dehydroascorbic acid transport"/>
    <property type="evidence" value="ECO:0007669"/>
    <property type="project" value="TreeGrafter"/>
</dbReference>
<dbReference type="PANTHER" id="PTHR23503:SF130">
    <property type="entry name" value="SOLUTE CARRIER FAMILY 2 (FACILITATED GLUCOSE TRANSPORTER), MEMBER 9-LIKE 1"/>
    <property type="match status" value="1"/>
</dbReference>
<dbReference type="GO" id="GO:0046323">
    <property type="term" value="P:D-glucose import"/>
    <property type="evidence" value="ECO:0007669"/>
    <property type="project" value="TreeGrafter"/>
</dbReference>
<keyword evidence="3 5" id="KW-1133">Transmembrane helix</keyword>
<protein>
    <recommendedName>
        <fullName evidence="6">Major facilitator superfamily (MFS) profile domain-containing protein</fullName>
    </recommendedName>
</protein>
<feature type="transmembrane region" description="Helical" evidence="5">
    <location>
        <begin position="32"/>
        <end position="52"/>
    </location>
</feature>
<keyword evidence="2 5" id="KW-0812">Transmembrane</keyword>
<dbReference type="EMBL" id="JAINUF010000005">
    <property type="protein sequence ID" value="KAJ8361210.1"/>
    <property type="molecule type" value="Genomic_DNA"/>
</dbReference>
<dbReference type="Pfam" id="PF00083">
    <property type="entry name" value="Sugar_tr"/>
    <property type="match status" value="1"/>
</dbReference>
<dbReference type="Gene3D" id="1.20.1250.20">
    <property type="entry name" value="MFS general substrate transporter like domains"/>
    <property type="match status" value="1"/>
</dbReference>
<gene>
    <name evidence="7" type="ORF">SKAU_G00177350</name>
</gene>
<sequence>MTLTAATFISIGKLFGQLAGLREILGREELWNILLCAPVCLSVVQLIVLPFFPEAPRYLLIDKHNVAMCRKALQTLWGRGEFKMEIEEMLMEQAAMKGQRSQTLLELLRDRRVRWQILTILAINVGVQFCGISALSAFSFNVFQEMSIPLDKIRYVTLGLGVSEVLISITCGLLIENVGRRVLLWGGFGGMSVMMALITLSLFLKVSFLGWFPTRALCSAFESAV</sequence>
<evidence type="ECO:0000313" key="8">
    <source>
        <dbReference type="Proteomes" id="UP001152622"/>
    </source>
</evidence>
<feature type="transmembrane region" description="Helical" evidence="5">
    <location>
        <begin position="117"/>
        <end position="143"/>
    </location>
</feature>
<accession>A0A9Q1FLL9</accession>
<dbReference type="InterPro" id="IPR020846">
    <property type="entry name" value="MFS_dom"/>
</dbReference>
<evidence type="ECO:0000256" key="3">
    <source>
        <dbReference type="ARBA" id="ARBA00022989"/>
    </source>
</evidence>
<dbReference type="Proteomes" id="UP001152622">
    <property type="component" value="Chromosome 5"/>
</dbReference>
<dbReference type="OrthoDB" id="4142200at2759"/>
<keyword evidence="4 5" id="KW-0472">Membrane</keyword>
<evidence type="ECO:0000256" key="2">
    <source>
        <dbReference type="ARBA" id="ARBA00022692"/>
    </source>
</evidence>
<proteinExistence type="predicted"/>
<comment type="subcellular location">
    <subcellularLocation>
        <location evidence="1">Membrane</location>
        <topology evidence="1">Multi-pass membrane protein</topology>
    </subcellularLocation>
</comment>
<dbReference type="GO" id="GO:0055056">
    <property type="term" value="F:D-glucose transmembrane transporter activity"/>
    <property type="evidence" value="ECO:0007669"/>
    <property type="project" value="TreeGrafter"/>
</dbReference>
<dbReference type="PANTHER" id="PTHR23503">
    <property type="entry name" value="SOLUTE CARRIER FAMILY 2"/>
    <property type="match status" value="1"/>
</dbReference>
<evidence type="ECO:0000256" key="5">
    <source>
        <dbReference type="SAM" id="Phobius"/>
    </source>
</evidence>
<feature type="transmembrane region" description="Helical" evidence="5">
    <location>
        <begin position="182"/>
        <end position="204"/>
    </location>
</feature>
<dbReference type="SUPFAM" id="SSF103473">
    <property type="entry name" value="MFS general substrate transporter"/>
    <property type="match status" value="1"/>
</dbReference>